<dbReference type="EMBL" id="AP023356">
    <property type="protein sequence ID" value="BCJ46533.1"/>
    <property type="molecule type" value="Genomic_DNA"/>
</dbReference>
<dbReference type="InterPro" id="IPR045929">
    <property type="entry name" value="DUF6348"/>
</dbReference>
<evidence type="ECO:0000313" key="1">
    <source>
        <dbReference type="EMBL" id="BCJ46533.1"/>
    </source>
</evidence>
<name>A0ABM7M4N4_9ACTN</name>
<protein>
    <submittedName>
        <fullName evidence="1">Uncharacterized protein</fullName>
    </submittedName>
</protein>
<accession>A0ABM7M4N4</accession>
<dbReference type="Proteomes" id="UP000676967">
    <property type="component" value="Chromosome"/>
</dbReference>
<keyword evidence="2" id="KW-1185">Reference proteome</keyword>
<evidence type="ECO:0000313" key="2">
    <source>
        <dbReference type="Proteomes" id="UP000676967"/>
    </source>
</evidence>
<sequence>MWQVRAVIGETAPALVAPAVVKDGVLLGRHEPWAVMALPNHTSSESHYDIAFSTRLDRRDEGLIVDCVSGIGEPREALGFALGIWRQTSGACFMEMASGGRGEFATRLDADDPAGLAGWHTISSPVLAYGRDEASGSAVQEAMLEHHLLGALSPYLAGALDRPVNNGIKVFLCLTPDSLTAEVRVNGEVAEEATAAMAALPWPEVTDVVFCRFFAVAVHPV</sequence>
<reference evidence="1 2" key="1">
    <citation type="submission" date="2020-08" db="EMBL/GenBank/DDBJ databases">
        <title>Whole genome shotgun sequence of Actinoplanes ianthinogenes NBRC 13996.</title>
        <authorList>
            <person name="Komaki H."/>
            <person name="Tamura T."/>
        </authorList>
    </citation>
    <scope>NUCLEOTIDE SEQUENCE [LARGE SCALE GENOMIC DNA]</scope>
    <source>
        <strain evidence="1 2">NBRC 13996</strain>
    </source>
</reference>
<dbReference type="Pfam" id="PF19875">
    <property type="entry name" value="DUF6348"/>
    <property type="match status" value="1"/>
</dbReference>
<gene>
    <name evidence="1" type="ORF">Aiant_71900</name>
</gene>
<proteinExistence type="predicted"/>
<organism evidence="1 2">
    <name type="scientific">Actinoplanes ianthinogenes</name>
    <dbReference type="NCBI Taxonomy" id="122358"/>
    <lineage>
        <taxon>Bacteria</taxon>
        <taxon>Bacillati</taxon>
        <taxon>Actinomycetota</taxon>
        <taxon>Actinomycetes</taxon>
        <taxon>Micromonosporales</taxon>
        <taxon>Micromonosporaceae</taxon>
        <taxon>Actinoplanes</taxon>
    </lineage>
</organism>